<sequence length="74" mass="8409">MHHPTSLCPTDEELGYLAQSEDTGPGVPSTTETLNDCESRFKKVTDVDLKKYEEMTQSKSTKKNTKWELKIFQG</sequence>
<organism evidence="1 2">
    <name type="scientific">Mizuhopecten yessoensis</name>
    <name type="common">Japanese scallop</name>
    <name type="synonym">Patinopecten yessoensis</name>
    <dbReference type="NCBI Taxonomy" id="6573"/>
    <lineage>
        <taxon>Eukaryota</taxon>
        <taxon>Metazoa</taxon>
        <taxon>Spiralia</taxon>
        <taxon>Lophotrochozoa</taxon>
        <taxon>Mollusca</taxon>
        <taxon>Bivalvia</taxon>
        <taxon>Autobranchia</taxon>
        <taxon>Pteriomorphia</taxon>
        <taxon>Pectinida</taxon>
        <taxon>Pectinoidea</taxon>
        <taxon>Pectinidae</taxon>
        <taxon>Mizuhopecten</taxon>
    </lineage>
</organism>
<dbReference type="EMBL" id="NEDP02005113">
    <property type="protein sequence ID" value="OWF43402.1"/>
    <property type="molecule type" value="Genomic_DNA"/>
</dbReference>
<gene>
    <name evidence="1" type="ORF">KP79_PYT24915</name>
</gene>
<protein>
    <submittedName>
        <fullName evidence="1">Uncharacterized protein</fullName>
    </submittedName>
</protein>
<evidence type="ECO:0000313" key="2">
    <source>
        <dbReference type="Proteomes" id="UP000242188"/>
    </source>
</evidence>
<accession>A0A210Q3X0</accession>
<dbReference type="Proteomes" id="UP000242188">
    <property type="component" value="Unassembled WGS sequence"/>
</dbReference>
<proteinExistence type="predicted"/>
<keyword evidence="2" id="KW-1185">Reference proteome</keyword>
<comment type="caution">
    <text evidence="1">The sequence shown here is derived from an EMBL/GenBank/DDBJ whole genome shotgun (WGS) entry which is preliminary data.</text>
</comment>
<dbReference type="AlphaFoldDB" id="A0A210Q3X0"/>
<evidence type="ECO:0000313" key="1">
    <source>
        <dbReference type="EMBL" id="OWF43402.1"/>
    </source>
</evidence>
<reference evidence="1 2" key="1">
    <citation type="journal article" date="2017" name="Nat. Ecol. Evol.">
        <title>Scallop genome provides insights into evolution of bilaterian karyotype and development.</title>
        <authorList>
            <person name="Wang S."/>
            <person name="Zhang J."/>
            <person name="Jiao W."/>
            <person name="Li J."/>
            <person name="Xun X."/>
            <person name="Sun Y."/>
            <person name="Guo X."/>
            <person name="Huan P."/>
            <person name="Dong B."/>
            <person name="Zhang L."/>
            <person name="Hu X."/>
            <person name="Sun X."/>
            <person name="Wang J."/>
            <person name="Zhao C."/>
            <person name="Wang Y."/>
            <person name="Wang D."/>
            <person name="Huang X."/>
            <person name="Wang R."/>
            <person name="Lv J."/>
            <person name="Li Y."/>
            <person name="Zhang Z."/>
            <person name="Liu B."/>
            <person name="Lu W."/>
            <person name="Hui Y."/>
            <person name="Liang J."/>
            <person name="Zhou Z."/>
            <person name="Hou R."/>
            <person name="Li X."/>
            <person name="Liu Y."/>
            <person name="Li H."/>
            <person name="Ning X."/>
            <person name="Lin Y."/>
            <person name="Zhao L."/>
            <person name="Xing Q."/>
            <person name="Dou J."/>
            <person name="Li Y."/>
            <person name="Mao J."/>
            <person name="Guo H."/>
            <person name="Dou H."/>
            <person name="Li T."/>
            <person name="Mu C."/>
            <person name="Jiang W."/>
            <person name="Fu Q."/>
            <person name="Fu X."/>
            <person name="Miao Y."/>
            <person name="Liu J."/>
            <person name="Yu Q."/>
            <person name="Li R."/>
            <person name="Liao H."/>
            <person name="Li X."/>
            <person name="Kong Y."/>
            <person name="Jiang Z."/>
            <person name="Chourrout D."/>
            <person name="Li R."/>
            <person name="Bao Z."/>
        </authorList>
    </citation>
    <scope>NUCLEOTIDE SEQUENCE [LARGE SCALE GENOMIC DNA]</scope>
    <source>
        <strain evidence="1 2">PY_sf001</strain>
    </source>
</reference>
<name>A0A210Q3X0_MIZYE</name>